<accession>A0ABQ6MJA7</accession>
<keyword evidence="1" id="KW-1133">Transmembrane helix</keyword>
<protein>
    <submittedName>
        <fullName evidence="2">Uncharacterized protein</fullName>
    </submittedName>
</protein>
<reference evidence="2 3" key="1">
    <citation type="journal article" date="2023" name="Commun. Biol.">
        <title>Genome analysis of Parmales, the sister group of diatoms, reveals the evolutionary specialization of diatoms from phago-mixotrophs to photoautotrophs.</title>
        <authorList>
            <person name="Ban H."/>
            <person name="Sato S."/>
            <person name="Yoshikawa S."/>
            <person name="Yamada K."/>
            <person name="Nakamura Y."/>
            <person name="Ichinomiya M."/>
            <person name="Sato N."/>
            <person name="Blanc-Mathieu R."/>
            <person name="Endo H."/>
            <person name="Kuwata A."/>
            <person name="Ogata H."/>
        </authorList>
    </citation>
    <scope>NUCLEOTIDE SEQUENCE [LARGE SCALE GENOMIC DNA]</scope>
</reference>
<dbReference type="PANTHER" id="PTHR47027:SF20">
    <property type="entry name" value="REVERSE TRANSCRIPTASE-LIKE PROTEIN WITH RNA-DIRECTED DNA POLYMERASE DOMAIN"/>
    <property type="match status" value="1"/>
</dbReference>
<name>A0ABQ6MJA7_9STRA</name>
<gene>
    <name evidence="2" type="ORF">TeGR_g7449</name>
</gene>
<feature type="transmembrane region" description="Helical" evidence="1">
    <location>
        <begin position="20"/>
        <end position="38"/>
    </location>
</feature>
<evidence type="ECO:0000313" key="3">
    <source>
        <dbReference type="Proteomes" id="UP001165060"/>
    </source>
</evidence>
<evidence type="ECO:0000313" key="2">
    <source>
        <dbReference type="EMBL" id="GMI27549.1"/>
    </source>
</evidence>
<proteinExistence type="predicted"/>
<dbReference type="PANTHER" id="PTHR47027">
    <property type="entry name" value="REVERSE TRANSCRIPTASE DOMAIN-CONTAINING PROTEIN"/>
    <property type="match status" value="1"/>
</dbReference>
<evidence type="ECO:0000256" key="1">
    <source>
        <dbReference type="SAM" id="Phobius"/>
    </source>
</evidence>
<sequence>MFGCLRKTLCGKRIKIGTKYIMYNAFVLPILTFGSEFWRLTTKSLGKLESYHRKNVRAMAGFTTFQTWKEHISAFELEEKRKATYGSAKIGVDGKVTMEEHFGPCLRSMRSCIAERALRWLGHVARMPSDKLPRRMLAAWVYRAKGSSARKRVAKQTTYDGTVARYHFKYVLVSPSVHPDLYDRAPTDACDKNWVHIAEHRDYWRECLVKANATHPT</sequence>
<keyword evidence="1" id="KW-0472">Membrane</keyword>
<comment type="caution">
    <text evidence="2">The sequence shown here is derived from an EMBL/GenBank/DDBJ whole genome shotgun (WGS) entry which is preliminary data.</text>
</comment>
<dbReference type="EMBL" id="BRYB01005668">
    <property type="protein sequence ID" value="GMI27549.1"/>
    <property type="molecule type" value="Genomic_DNA"/>
</dbReference>
<keyword evidence="1" id="KW-0812">Transmembrane</keyword>
<dbReference type="Proteomes" id="UP001165060">
    <property type="component" value="Unassembled WGS sequence"/>
</dbReference>
<keyword evidence="3" id="KW-1185">Reference proteome</keyword>
<organism evidence="2 3">
    <name type="scientific">Tetraparma gracilis</name>
    <dbReference type="NCBI Taxonomy" id="2962635"/>
    <lineage>
        <taxon>Eukaryota</taxon>
        <taxon>Sar</taxon>
        <taxon>Stramenopiles</taxon>
        <taxon>Ochrophyta</taxon>
        <taxon>Bolidophyceae</taxon>
        <taxon>Parmales</taxon>
        <taxon>Triparmaceae</taxon>
        <taxon>Tetraparma</taxon>
    </lineage>
</organism>